<dbReference type="InterPro" id="IPR001372">
    <property type="entry name" value="Dynein_light_chain_typ-1/2"/>
</dbReference>
<dbReference type="GO" id="GO:0005874">
    <property type="term" value="C:microtubule"/>
    <property type="evidence" value="ECO:0007669"/>
    <property type="project" value="UniProtKB-KW"/>
</dbReference>
<dbReference type="PANTHER" id="PTHR11886:SF35">
    <property type="entry name" value="DYNEIN LIGHT CHAIN"/>
    <property type="match status" value="1"/>
</dbReference>
<name>A0A5K1UJD3_ENTHI</name>
<sequence length="90" mass="10425">MQHVVIKAIDMNETMKMKALSMFFDAYQLNSTDQSIAEFMKTSFDSFYGPTWHCIVGNQFSAFVTHIEGNFIYFISNYKAVMLFRSGIKI</sequence>
<dbReference type="EMBL" id="BDEQ01000001">
    <property type="protein sequence ID" value="GAT91475.1"/>
    <property type="molecule type" value="Genomic_DNA"/>
</dbReference>
<keyword evidence="1" id="KW-0493">Microtubule</keyword>
<dbReference type="GO" id="GO:0007017">
    <property type="term" value="P:microtubule-based process"/>
    <property type="evidence" value="ECO:0007669"/>
    <property type="project" value="InterPro"/>
</dbReference>
<comment type="caution">
    <text evidence="2">The sequence shown here is derived from an EMBL/GenBank/DDBJ whole genome shotgun (WGS) entry which is preliminary data.</text>
</comment>
<dbReference type="GO" id="GO:0045505">
    <property type="term" value="F:dynein intermediate chain binding"/>
    <property type="evidence" value="ECO:0007669"/>
    <property type="project" value="TreeGrafter"/>
</dbReference>
<dbReference type="Gene3D" id="3.30.740.10">
    <property type="entry name" value="Protein Inhibitor Of Neuronal Nitric Oxide Synthase"/>
    <property type="match status" value="1"/>
</dbReference>
<proteinExistence type="inferred from homology"/>
<keyword evidence="1" id="KW-0963">Cytoplasm</keyword>
<dbReference type="VEuPathDB" id="AmoebaDB:EHI7A_106030"/>
<dbReference type="FunFam" id="3.30.740.10:FF:000006">
    <property type="entry name" value="Dynein light chain"/>
    <property type="match status" value="1"/>
</dbReference>
<dbReference type="Pfam" id="PF01221">
    <property type="entry name" value="Dynein_light"/>
    <property type="match status" value="1"/>
</dbReference>
<dbReference type="VEuPathDB" id="AmoebaDB:EHI5A_001010"/>
<dbReference type="PANTHER" id="PTHR11886">
    <property type="entry name" value="DYNEIN LIGHT CHAIN"/>
    <property type="match status" value="1"/>
</dbReference>
<gene>
    <name evidence="2" type="ORF">CL6EHI_152250</name>
</gene>
<dbReference type="AlphaFoldDB" id="A0A5K1UJD3"/>
<keyword evidence="1" id="KW-0206">Cytoskeleton</keyword>
<evidence type="ECO:0000256" key="1">
    <source>
        <dbReference type="RuleBase" id="RU365010"/>
    </source>
</evidence>
<keyword evidence="1" id="KW-0505">Motor protein</keyword>
<dbReference type="InterPro" id="IPR037177">
    <property type="entry name" value="DLC_sf"/>
</dbReference>
<organism evidence="2 3">
    <name type="scientific">Entamoeba histolytica</name>
    <dbReference type="NCBI Taxonomy" id="5759"/>
    <lineage>
        <taxon>Eukaryota</taxon>
        <taxon>Amoebozoa</taxon>
        <taxon>Evosea</taxon>
        <taxon>Archamoebae</taxon>
        <taxon>Mastigamoebida</taxon>
        <taxon>Entamoebidae</taxon>
        <taxon>Entamoeba</taxon>
    </lineage>
</organism>
<evidence type="ECO:0000313" key="3">
    <source>
        <dbReference type="Proteomes" id="UP000078387"/>
    </source>
</evidence>
<keyword evidence="1" id="KW-0243">Dynein</keyword>
<dbReference type="VEuPathDB" id="AmoebaDB:KM1_001450"/>
<dbReference type="VEuPathDB" id="AmoebaDB:EHI_152250"/>
<reference evidence="2 3" key="1">
    <citation type="submission" date="2016-05" db="EMBL/GenBank/DDBJ databases">
        <title>First whole genome sequencing of Entamoeba histolytica HM1:IMSS-clone-6.</title>
        <authorList>
            <person name="Mukherjee Avik.K."/>
            <person name="Izumyama S."/>
            <person name="Nakada-Tsukui K."/>
            <person name="Nozaki T."/>
        </authorList>
    </citation>
    <scope>NUCLEOTIDE SEQUENCE [LARGE SCALE GENOMIC DNA]</scope>
    <source>
        <strain evidence="2 3">HM1:IMSS clone 6</strain>
    </source>
</reference>
<accession>A0A5K1UJD3</accession>
<dbReference type="OMA" id="THEKGHF"/>
<dbReference type="SUPFAM" id="SSF54648">
    <property type="entry name" value="DLC"/>
    <property type="match status" value="1"/>
</dbReference>
<protein>
    <recommendedName>
        <fullName evidence="1">Dynein light chain</fullName>
    </recommendedName>
</protein>
<comment type="subcellular location">
    <subcellularLocation>
        <location evidence="1">Cytoplasm</location>
        <location evidence="1">Cytoskeleton</location>
    </subcellularLocation>
</comment>
<dbReference type="Proteomes" id="UP000078387">
    <property type="component" value="Unassembled WGS sequence"/>
</dbReference>
<evidence type="ECO:0000313" key="2">
    <source>
        <dbReference type="EMBL" id="GAT91475.1"/>
    </source>
</evidence>
<dbReference type="VEuPathDB" id="AmoebaDB:EHI8A_113180"/>
<dbReference type="SMART" id="SM01375">
    <property type="entry name" value="Dynein_light"/>
    <property type="match status" value="1"/>
</dbReference>
<dbReference type="GO" id="GO:0005868">
    <property type="term" value="C:cytoplasmic dynein complex"/>
    <property type="evidence" value="ECO:0007669"/>
    <property type="project" value="TreeGrafter"/>
</dbReference>
<comment type="similarity">
    <text evidence="1">Belongs to the dynein light chain family.</text>
</comment>